<evidence type="ECO:0000256" key="2">
    <source>
        <dbReference type="ARBA" id="ARBA00022448"/>
    </source>
</evidence>
<organism evidence="10 11">
    <name type="scientific">Dactylosporangium matsuzakiense</name>
    <dbReference type="NCBI Taxonomy" id="53360"/>
    <lineage>
        <taxon>Bacteria</taxon>
        <taxon>Bacillati</taxon>
        <taxon>Actinomycetota</taxon>
        <taxon>Actinomycetes</taxon>
        <taxon>Micromonosporales</taxon>
        <taxon>Micromonosporaceae</taxon>
        <taxon>Dactylosporangium</taxon>
    </lineage>
</organism>
<evidence type="ECO:0000256" key="1">
    <source>
        <dbReference type="ARBA" id="ARBA00001927"/>
    </source>
</evidence>
<evidence type="ECO:0000256" key="4">
    <source>
        <dbReference type="ARBA" id="ARBA00022982"/>
    </source>
</evidence>
<gene>
    <name evidence="10" type="ORF">GCM10017581_039570</name>
</gene>
<dbReference type="Proteomes" id="UP001143480">
    <property type="component" value="Unassembled WGS sequence"/>
</dbReference>
<dbReference type="Pfam" id="PF13370">
    <property type="entry name" value="Fer4_13"/>
    <property type="match status" value="1"/>
</dbReference>
<dbReference type="PRINTS" id="PR00352">
    <property type="entry name" value="3FE4SFRDOXIN"/>
</dbReference>
<dbReference type="InterPro" id="IPR051269">
    <property type="entry name" value="Fe-S_cluster_ET"/>
</dbReference>
<keyword evidence="3 8" id="KW-0479">Metal-binding</keyword>
<keyword evidence="6 8" id="KW-0411">Iron-sulfur</keyword>
<dbReference type="GO" id="GO:0005506">
    <property type="term" value="F:iron ion binding"/>
    <property type="evidence" value="ECO:0007669"/>
    <property type="project" value="UniProtKB-UniRule"/>
</dbReference>
<proteinExistence type="predicted"/>
<comment type="cofactor">
    <cofactor evidence="1">
        <name>[3Fe-4S] cluster</name>
        <dbReference type="ChEBI" id="CHEBI:21137"/>
    </cofactor>
</comment>
<dbReference type="GO" id="GO:0009055">
    <property type="term" value="F:electron transfer activity"/>
    <property type="evidence" value="ECO:0007669"/>
    <property type="project" value="UniProtKB-UniRule"/>
</dbReference>
<dbReference type="Gene3D" id="3.30.70.20">
    <property type="match status" value="1"/>
</dbReference>
<keyword evidence="2 8" id="KW-0813">Transport</keyword>
<accession>A0A9W6NLQ5</accession>
<keyword evidence="4 8" id="KW-0249">Electron transport</keyword>
<sequence length="70" mass="7579">MRVEVHVDKCIGSGVCALVAPDVFDQRDDDGVVILIAEHPPAEHQESAYEAANRCPAAVIEIHTNRAATR</sequence>
<name>A0A9W6NLQ5_9ACTN</name>
<keyword evidence="11" id="KW-1185">Reference proteome</keyword>
<dbReference type="EMBL" id="BSFP01000022">
    <property type="protein sequence ID" value="GLL02215.1"/>
    <property type="molecule type" value="Genomic_DNA"/>
</dbReference>
<keyword evidence="7" id="KW-0003">3Fe-4S</keyword>
<evidence type="ECO:0000256" key="5">
    <source>
        <dbReference type="ARBA" id="ARBA00023004"/>
    </source>
</evidence>
<dbReference type="InterPro" id="IPR017896">
    <property type="entry name" value="4Fe4S_Fe-S-bd"/>
</dbReference>
<reference evidence="10" key="2">
    <citation type="submission" date="2023-01" db="EMBL/GenBank/DDBJ databases">
        <authorList>
            <person name="Sun Q."/>
            <person name="Evtushenko L."/>
        </authorList>
    </citation>
    <scope>NUCLEOTIDE SEQUENCE</scope>
    <source>
        <strain evidence="10">VKM Ac-1321</strain>
    </source>
</reference>
<protein>
    <recommendedName>
        <fullName evidence="8">Ferredoxin</fullName>
    </recommendedName>
</protein>
<evidence type="ECO:0000259" key="9">
    <source>
        <dbReference type="PROSITE" id="PS51379"/>
    </source>
</evidence>
<reference evidence="10" key="1">
    <citation type="journal article" date="2014" name="Int. J. Syst. Evol. Microbiol.">
        <title>Complete genome sequence of Corynebacterium casei LMG S-19264T (=DSM 44701T), isolated from a smear-ripened cheese.</title>
        <authorList>
            <consortium name="US DOE Joint Genome Institute (JGI-PGF)"/>
            <person name="Walter F."/>
            <person name="Albersmeier A."/>
            <person name="Kalinowski J."/>
            <person name="Ruckert C."/>
        </authorList>
    </citation>
    <scope>NUCLEOTIDE SEQUENCE</scope>
    <source>
        <strain evidence="10">VKM Ac-1321</strain>
    </source>
</reference>
<dbReference type="PANTHER" id="PTHR36923">
    <property type="entry name" value="FERREDOXIN"/>
    <property type="match status" value="1"/>
</dbReference>
<evidence type="ECO:0000256" key="6">
    <source>
        <dbReference type="ARBA" id="ARBA00023014"/>
    </source>
</evidence>
<evidence type="ECO:0000313" key="10">
    <source>
        <dbReference type="EMBL" id="GLL02215.1"/>
    </source>
</evidence>
<dbReference type="PANTHER" id="PTHR36923:SF3">
    <property type="entry name" value="FERREDOXIN"/>
    <property type="match status" value="1"/>
</dbReference>
<keyword evidence="5 8" id="KW-0408">Iron</keyword>
<dbReference type="SUPFAM" id="SSF54862">
    <property type="entry name" value="4Fe-4S ferredoxins"/>
    <property type="match status" value="1"/>
</dbReference>
<comment type="function">
    <text evidence="8">Ferredoxins are iron-sulfur proteins that transfer electrons in a wide variety of metabolic reactions.</text>
</comment>
<evidence type="ECO:0000313" key="11">
    <source>
        <dbReference type="Proteomes" id="UP001143480"/>
    </source>
</evidence>
<feature type="domain" description="4Fe-4S ferredoxin-type" evidence="9">
    <location>
        <begin position="1"/>
        <end position="29"/>
    </location>
</feature>
<dbReference type="PROSITE" id="PS51379">
    <property type="entry name" value="4FE4S_FER_2"/>
    <property type="match status" value="1"/>
</dbReference>
<evidence type="ECO:0000256" key="7">
    <source>
        <dbReference type="ARBA" id="ARBA00023291"/>
    </source>
</evidence>
<dbReference type="AlphaFoldDB" id="A0A9W6NLQ5"/>
<dbReference type="InterPro" id="IPR001080">
    <property type="entry name" value="3Fe4S_ferredoxin"/>
</dbReference>
<comment type="caution">
    <text evidence="10">The sequence shown here is derived from an EMBL/GenBank/DDBJ whole genome shotgun (WGS) entry which is preliminary data.</text>
</comment>
<evidence type="ECO:0000256" key="8">
    <source>
        <dbReference type="RuleBase" id="RU368020"/>
    </source>
</evidence>
<dbReference type="GO" id="GO:0051538">
    <property type="term" value="F:3 iron, 4 sulfur cluster binding"/>
    <property type="evidence" value="ECO:0007669"/>
    <property type="project" value="UniProtKB-KW"/>
</dbReference>
<dbReference type="RefSeq" id="WP_223104102.1">
    <property type="nucleotide sequence ID" value="NZ_BSFP01000022.1"/>
</dbReference>
<evidence type="ECO:0000256" key="3">
    <source>
        <dbReference type="ARBA" id="ARBA00022723"/>
    </source>
</evidence>